<dbReference type="Proteomes" id="UP001595536">
    <property type="component" value="Unassembled WGS sequence"/>
</dbReference>
<feature type="region of interest" description="Disordered" evidence="1">
    <location>
        <begin position="164"/>
        <end position="186"/>
    </location>
</feature>
<accession>A0ABV7LGN3</accession>
<evidence type="ECO:0000313" key="3">
    <source>
        <dbReference type="EMBL" id="MFC3267021.1"/>
    </source>
</evidence>
<keyword evidence="2" id="KW-0472">Membrane</keyword>
<organism evidence="3 4">
    <name type="scientific">Camelimonas abortus</name>
    <dbReference type="NCBI Taxonomy" id="1017184"/>
    <lineage>
        <taxon>Bacteria</taxon>
        <taxon>Pseudomonadati</taxon>
        <taxon>Pseudomonadota</taxon>
        <taxon>Alphaproteobacteria</taxon>
        <taxon>Hyphomicrobiales</taxon>
        <taxon>Chelatococcaceae</taxon>
        <taxon>Camelimonas</taxon>
    </lineage>
</organism>
<keyword evidence="4" id="KW-1185">Reference proteome</keyword>
<evidence type="ECO:0000313" key="4">
    <source>
        <dbReference type="Proteomes" id="UP001595536"/>
    </source>
</evidence>
<feature type="transmembrane region" description="Helical" evidence="2">
    <location>
        <begin position="44"/>
        <end position="62"/>
    </location>
</feature>
<gene>
    <name evidence="3" type="ORF">ACFOEX_11765</name>
</gene>
<evidence type="ECO:0000256" key="1">
    <source>
        <dbReference type="SAM" id="MobiDB-lite"/>
    </source>
</evidence>
<feature type="compositionally biased region" description="Low complexity" evidence="1">
    <location>
        <begin position="165"/>
        <end position="178"/>
    </location>
</feature>
<reference evidence="4" key="1">
    <citation type="journal article" date="2019" name="Int. J. Syst. Evol. Microbiol.">
        <title>The Global Catalogue of Microorganisms (GCM) 10K type strain sequencing project: providing services to taxonomists for standard genome sequencing and annotation.</title>
        <authorList>
            <consortium name="The Broad Institute Genomics Platform"/>
            <consortium name="The Broad Institute Genome Sequencing Center for Infectious Disease"/>
            <person name="Wu L."/>
            <person name="Ma J."/>
        </authorList>
    </citation>
    <scope>NUCLEOTIDE SEQUENCE [LARGE SCALE GENOMIC DNA]</scope>
    <source>
        <strain evidence="4">CCM 7941</strain>
    </source>
</reference>
<sequence length="186" mass="19664">MTSLPLLQAAPVIQLHACCALAATALGAVVLLRRKGDAAHRLLGRAWVVLMAMTALSALFIWELRTWGRWSPIHLLSLVTSAVLVYAVVMARRGRLAAHRRAMRGLYVLALPVTGYFTLLPGRLMHETLFGGGRAWAGAAVVAVVSAGFAALAVALRRQGRRADAAAPRPAAGGSAAVADRDRKGD</sequence>
<comment type="caution">
    <text evidence="3">The sequence shown here is derived from an EMBL/GenBank/DDBJ whole genome shotgun (WGS) entry which is preliminary data.</text>
</comment>
<dbReference type="RefSeq" id="WP_376868932.1">
    <property type="nucleotide sequence ID" value="NZ_JBHRUV010000071.1"/>
</dbReference>
<feature type="transmembrane region" description="Helical" evidence="2">
    <location>
        <begin position="136"/>
        <end position="156"/>
    </location>
</feature>
<dbReference type="InterPro" id="IPR018750">
    <property type="entry name" value="DUF2306_membrane"/>
</dbReference>
<evidence type="ECO:0000256" key="2">
    <source>
        <dbReference type="SAM" id="Phobius"/>
    </source>
</evidence>
<dbReference type="EMBL" id="JBHRUV010000071">
    <property type="protein sequence ID" value="MFC3267021.1"/>
    <property type="molecule type" value="Genomic_DNA"/>
</dbReference>
<keyword evidence="2" id="KW-0812">Transmembrane</keyword>
<feature type="transmembrane region" description="Helical" evidence="2">
    <location>
        <begin position="74"/>
        <end position="93"/>
    </location>
</feature>
<proteinExistence type="predicted"/>
<keyword evidence="2" id="KW-1133">Transmembrane helix</keyword>
<name>A0ABV7LGN3_9HYPH</name>
<feature type="transmembrane region" description="Helical" evidence="2">
    <location>
        <begin position="105"/>
        <end position="124"/>
    </location>
</feature>
<dbReference type="Pfam" id="PF10067">
    <property type="entry name" value="DUF2306"/>
    <property type="match status" value="1"/>
</dbReference>
<protein>
    <submittedName>
        <fullName evidence="3">DUF2306 domain-containing protein</fullName>
    </submittedName>
</protein>
<feature type="transmembrane region" description="Helical" evidence="2">
    <location>
        <begin position="12"/>
        <end position="32"/>
    </location>
</feature>